<evidence type="ECO:0000256" key="2">
    <source>
        <dbReference type="ARBA" id="ARBA00006432"/>
    </source>
</evidence>
<comment type="caution">
    <text evidence="6">The sequence shown here is derived from an EMBL/GenBank/DDBJ whole genome shotgun (WGS) entry which is preliminary data.</text>
</comment>
<dbReference type="Pfam" id="PF00501">
    <property type="entry name" value="AMP-binding"/>
    <property type="match status" value="1"/>
</dbReference>
<feature type="non-terminal residue" evidence="6">
    <location>
        <position position="1"/>
    </location>
</feature>
<gene>
    <name evidence="6" type="ORF">G3M58_35945</name>
</gene>
<evidence type="ECO:0000256" key="1">
    <source>
        <dbReference type="ARBA" id="ARBA00001957"/>
    </source>
</evidence>
<reference evidence="6" key="1">
    <citation type="submission" date="2020-01" db="EMBL/GenBank/DDBJ databases">
        <title>Insect and environment-associated Actinomycetes.</title>
        <authorList>
            <person name="Currrie C."/>
            <person name="Chevrette M."/>
            <person name="Carlson C."/>
            <person name="Stubbendieck R."/>
            <person name="Wendt-Pienkowski E."/>
        </authorList>
    </citation>
    <scope>NUCLEOTIDE SEQUENCE</scope>
    <source>
        <strain evidence="6">SID7499</strain>
    </source>
</reference>
<dbReference type="PROSITE" id="PS00455">
    <property type="entry name" value="AMP_BINDING"/>
    <property type="match status" value="1"/>
</dbReference>
<comment type="similarity">
    <text evidence="2">Belongs to the ATP-dependent AMP-binding enzyme family.</text>
</comment>
<dbReference type="InterPro" id="IPR023213">
    <property type="entry name" value="CAT-like_dom_sf"/>
</dbReference>
<dbReference type="SUPFAM" id="SSF47336">
    <property type="entry name" value="ACP-like"/>
    <property type="match status" value="1"/>
</dbReference>
<dbReference type="SMART" id="SM00823">
    <property type="entry name" value="PKS_PP"/>
    <property type="match status" value="1"/>
</dbReference>
<dbReference type="PANTHER" id="PTHR45527:SF1">
    <property type="entry name" value="FATTY ACID SYNTHASE"/>
    <property type="match status" value="1"/>
</dbReference>
<dbReference type="GO" id="GO:0003824">
    <property type="term" value="F:catalytic activity"/>
    <property type="evidence" value="ECO:0007669"/>
    <property type="project" value="InterPro"/>
</dbReference>
<protein>
    <submittedName>
        <fullName evidence="6">Amino acid adenylation domain-containing protein</fullName>
    </submittedName>
</protein>
<feature type="non-terminal residue" evidence="6">
    <location>
        <position position="827"/>
    </location>
</feature>
<dbReference type="Gene3D" id="3.30.559.30">
    <property type="entry name" value="Nonribosomal peptide synthetase, condensation domain"/>
    <property type="match status" value="1"/>
</dbReference>
<name>A0A6G3X2G1_9ACTN</name>
<sequence>VLDDPSTVAALTASETTAVGRSLRPEHPAYVIYTSGSTGRPKGVVVEQRSVVNFLAGMQGRLSLGVGDVLVAVTTVGFDIAGLELYLPLLHGACVVVASRDVVRDPGALWGLVASSGATVVQGTPSLWQALVSEPAGVGVLSGVRVLVGGEALPAGLAGVLVERAASVVNVYGPTETTIWSTACEVEGVSSGGSVIGGPILNTRVFVLDGGLRPVVPGVAGELYVAGAGVARGYGGRAGLTAERFVADPFSAGGGRMYRTGDVVRWTPDGRLEFLGRADDQVKVRGFRIEPGEVQTVVEAHPDVARAAVVVREDSPGDMRLVAYVVPVERDGGLPASVRARVAERLPEYMVPSAVVVLDALPLTPNGKLDRKALPVPRYTTGAGRGPADAREEILCAAFADILGLEHVGVDDDFFALGGHSLLAARLVSRIRTLLGAEVPLRVLFEAPTVAGVAAGLATQQQTGGDPAPALTRSDRPERVPLAYAQQRLWFIDQLEGTSAAYSMPVVIRLTGDLDQSALRAAFRDVIDRHEVLRTVFPVVDGEPYQHVLEPDTLDWDMRSDQVAPADVDAAVAEAVGHSFDLSSEIPIRVSLFETGADECLLVVVLHHVAGDGWSTGPLATDVSTAYAARCAGRAPDWEPLPVQYADYALWQRELLGDGADPDSVMSRQVAYWRDALGGAPEELGLPFDRPRPAVASHRAHRVSLEVPAGVHARLAEVARAEGVTMFMVLQAALATALSKFGAGTDVPIGSANAGRTDVALDELVGFFVNTLVVRTDLSGDPSFREVLGRVRERSLAALAHQDVPFERLVEELAPSRSMARHPLFQV</sequence>
<dbReference type="InterPro" id="IPR020806">
    <property type="entry name" value="PKS_PP-bd"/>
</dbReference>
<dbReference type="InterPro" id="IPR000873">
    <property type="entry name" value="AMP-dep_synth/lig_dom"/>
</dbReference>
<dbReference type="Gene3D" id="3.40.50.12780">
    <property type="entry name" value="N-terminal domain of ligase-like"/>
    <property type="match status" value="1"/>
</dbReference>
<dbReference type="GO" id="GO:0005829">
    <property type="term" value="C:cytosol"/>
    <property type="evidence" value="ECO:0007669"/>
    <property type="project" value="TreeGrafter"/>
</dbReference>
<dbReference type="InterPro" id="IPR009081">
    <property type="entry name" value="PP-bd_ACP"/>
</dbReference>
<dbReference type="FunFam" id="2.30.38.10:FF:000001">
    <property type="entry name" value="Non-ribosomal peptide synthetase PvdI"/>
    <property type="match status" value="1"/>
</dbReference>
<dbReference type="InterPro" id="IPR045851">
    <property type="entry name" value="AMP-bd_C_sf"/>
</dbReference>
<dbReference type="InterPro" id="IPR025110">
    <property type="entry name" value="AMP-bd_C"/>
</dbReference>
<dbReference type="InterPro" id="IPR020845">
    <property type="entry name" value="AMP-binding_CS"/>
</dbReference>
<dbReference type="CDD" id="cd19540">
    <property type="entry name" value="LCL_NRPS-like"/>
    <property type="match status" value="1"/>
</dbReference>
<dbReference type="InterPro" id="IPR010071">
    <property type="entry name" value="AA_adenyl_dom"/>
</dbReference>
<dbReference type="GO" id="GO:0044550">
    <property type="term" value="P:secondary metabolite biosynthetic process"/>
    <property type="evidence" value="ECO:0007669"/>
    <property type="project" value="TreeGrafter"/>
</dbReference>
<dbReference type="FunFam" id="1.10.1200.10:FF:000016">
    <property type="entry name" value="Non-ribosomal peptide synthase"/>
    <property type="match status" value="1"/>
</dbReference>
<dbReference type="GO" id="GO:0031177">
    <property type="term" value="F:phosphopantetheine binding"/>
    <property type="evidence" value="ECO:0007669"/>
    <property type="project" value="InterPro"/>
</dbReference>
<dbReference type="PROSITE" id="PS50075">
    <property type="entry name" value="CARRIER"/>
    <property type="match status" value="1"/>
</dbReference>
<dbReference type="Gene3D" id="3.30.559.10">
    <property type="entry name" value="Chloramphenicol acetyltransferase-like domain"/>
    <property type="match status" value="1"/>
</dbReference>
<dbReference type="FunFam" id="3.30.300.30:FF:000010">
    <property type="entry name" value="Enterobactin synthetase component F"/>
    <property type="match status" value="1"/>
</dbReference>
<dbReference type="SUPFAM" id="SSF56801">
    <property type="entry name" value="Acetyl-CoA synthetase-like"/>
    <property type="match status" value="1"/>
</dbReference>
<dbReference type="PROSITE" id="PS00012">
    <property type="entry name" value="PHOSPHOPANTETHEINE"/>
    <property type="match status" value="1"/>
</dbReference>
<dbReference type="PANTHER" id="PTHR45527">
    <property type="entry name" value="NONRIBOSOMAL PEPTIDE SYNTHETASE"/>
    <property type="match status" value="1"/>
</dbReference>
<dbReference type="Gene3D" id="3.30.300.30">
    <property type="match status" value="1"/>
</dbReference>
<dbReference type="GO" id="GO:0017000">
    <property type="term" value="P:antibiotic biosynthetic process"/>
    <property type="evidence" value="ECO:0007669"/>
    <property type="project" value="UniProtKB-ARBA"/>
</dbReference>
<dbReference type="InterPro" id="IPR001242">
    <property type="entry name" value="Condensation_dom"/>
</dbReference>
<organism evidence="6">
    <name type="scientific">Streptomyces sp. SID7499</name>
    <dbReference type="NCBI Taxonomy" id="2706086"/>
    <lineage>
        <taxon>Bacteria</taxon>
        <taxon>Bacillati</taxon>
        <taxon>Actinomycetota</taxon>
        <taxon>Actinomycetes</taxon>
        <taxon>Kitasatosporales</taxon>
        <taxon>Streptomycetaceae</taxon>
        <taxon>Streptomyces</taxon>
    </lineage>
</organism>
<proteinExistence type="inferred from homology"/>
<dbReference type="Gene3D" id="1.10.1200.10">
    <property type="entry name" value="ACP-like"/>
    <property type="match status" value="1"/>
</dbReference>
<dbReference type="Pfam" id="PF13193">
    <property type="entry name" value="AMP-binding_C"/>
    <property type="match status" value="1"/>
</dbReference>
<dbReference type="InterPro" id="IPR006162">
    <property type="entry name" value="Ppantetheine_attach_site"/>
</dbReference>
<dbReference type="GO" id="GO:0043041">
    <property type="term" value="P:amino acid activation for nonribosomal peptide biosynthetic process"/>
    <property type="evidence" value="ECO:0007669"/>
    <property type="project" value="TreeGrafter"/>
</dbReference>
<keyword evidence="3" id="KW-0596">Phosphopantetheine</keyword>
<dbReference type="NCBIfam" id="TIGR01733">
    <property type="entry name" value="AA-adenyl-dom"/>
    <property type="match status" value="1"/>
</dbReference>
<comment type="cofactor">
    <cofactor evidence="1">
        <name>pantetheine 4'-phosphate</name>
        <dbReference type="ChEBI" id="CHEBI:47942"/>
    </cofactor>
</comment>
<accession>A0A6G3X2G1</accession>
<evidence type="ECO:0000256" key="3">
    <source>
        <dbReference type="ARBA" id="ARBA00022450"/>
    </source>
</evidence>
<dbReference type="SUPFAM" id="SSF52777">
    <property type="entry name" value="CoA-dependent acyltransferases"/>
    <property type="match status" value="2"/>
</dbReference>
<evidence type="ECO:0000256" key="4">
    <source>
        <dbReference type="ARBA" id="ARBA00022553"/>
    </source>
</evidence>
<dbReference type="GO" id="GO:0008610">
    <property type="term" value="P:lipid biosynthetic process"/>
    <property type="evidence" value="ECO:0007669"/>
    <property type="project" value="UniProtKB-ARBA"/>
</dbReference>
<dbReference type="InterPro" id="IPR042099">
    <property type="entry name" value="ANL_N_sf"/>
</dbReference>
<evidence type="ECO:0000313" key="6">
    <source>
        <dbReference type="EMBL" id="NEE11837.1"/>
    </source>
</evidence>
<dbReference type="GO" id="GO:0072330">
    <property type="term" value="P:monocarboxylic acid biosynthetic process"/>
    <property type="evidence" value="ECO:0007669"/>
    <property type="project" value="UniProtKB-ARBA"/>
</dbReference>
<dbReference type="EMBL" id="JAAGMN010003783">
    <property type="protein sequence ID" value="NEE11837.1"/>
    <property type="molecule type" value="Genomic_DNA"/>
</dbReference>
<dbReference type="AlphaFoldDB" id="A0A6G3X2G1"/>
<dbReference type="Pfam" id="PF00550">
    <property type="entry name" value="PP-binding"/>
    <property type="match status" value="1"/>
</dbReference>
<keyword evidence="4" id="KW-0597">Phosphoprotein</keyword>
<dbReference type="FunFam" id="3.30.559.10:FF:000012">
    <property type="entry name" value="Non-ribosomal peptide synthetase"/>
    <property type="match status" value="1"/>
</dbReference>
<dbReference type="InterPro" id="IPR036736">
    <property type="entry name" value="ACP-like_sf"/>
</dbReference>
<evidence type="ECO:0000259" key="5">
    <source>
        <dbReference type="PROSITE" id="PS50075"/>
    </source>
</evidence>
<feature type="domain" description="Carrier" evidence="5">
    <location>
        <begin position="386"/>
        <end position="461"/>
    </location>
</feature>
<dbReference type="Pfam" id="PF00668">
    <property type="entry name" value="Condensation"/>
    <property type="match status" value="1"/>
</dbReference>